<keyword evidence="1" id="KW-0969">Cilium</keyword>
<proteinExistence type="predicted"/>
<name>A0A844YXG8_9SPHN</name>
<keyword evidence="1" id="KW-0282">Flagellum</keyword>
<dbReference type="OrthoDB" id="7355300at2"/>
<comment type="caution">
    <text evidence="1">The sequence shown here is derived from an EMBL/GenBank/DDBJ whole genome shotgun (WGS) entry which is preliminary data.</text>
</comment>
<dbReference type="EMBL" id="WTYV01000002">
    <property type="protein sequence ID" value="MXO71174.1"/>
    <property type="molecule type" value="Genomic_DNA"/>
</dbReference>
<dbReference type="InterPro" id="IPR036584">
    <property type="entry name" value="FliS_sf"/>
</dbReference>
<dbReference type="AlphaFoldDB" id="A0A844YXG8"/>
<dbReference type="RefSeq" id="WP_160771116.1">
    <property type="nucleotide sequence ID" value="NZ_WTYV01000002.1"/>
</dbReference>
<keyword evidence="1" id="KW-0966">Cell projection</keyword>
<reference evidence="1 2" key="1">
    <citation type="submission" date="2019-12" db="EMBL/GenBank/DDBJ databases">
        <title>Genomic-based taxomic classification of the family Erythrobacteraceae.</title>
        <authorList>
            <person name="Xu L."/>
        </authorList>
    </citation>
    <scope>NUCLEOTIDE SEQUENCE [LARGE SCALE GENOMIC DNA]</scope>
    <source>
        <strain evidence="1 2">M0322</strain>
    </source>
</reference>
<gene>
    <name evidence="1" type="ORF">GRI99_05920</name>
</gene>
<dbReference type="Proteomes" id="UP000466966">
    <property type="component" value="Unassembled WGS sequence"/>
</dbReference>
<dbReference type="Gene3D" id="1.20.120.340">
    <property type="entry name" value="Flagellar protein FliS"/>
    <property type="match status" value="1"/>
</dbReference>
<organism evidence="1 2">
    <name type="scientific">Alteraurantiacibacter buctensis</name>
    <dbReference type="NCBI Taxonomy" id="1503981"/>
    <lineage>
        <taxon>Bacteria</taxon>
        <taxon>Pseudomonadati</taxon>
        <taxon>Pseudomonadota</taxon>
        <taxon>Alphaproteobacteria</taxon>
        <taxon>Sphingomonadales</taxon>
        <taxon>Erythrobacteraceae</taxon>
        <taxon>Alteraurantiacibacter</taxon>
    </lineage>
</organism>
<keyword evidence="2" id="KW-1185">Reference proteome</keyword>
<dbReference type="SUPFAM" id="SSF101116">
    <property type="entry name" value="Flagellar export chaperone FliS"/>
    <property type="match status" value="1"/>
</dbReference>
<dbReference type="GO" id="GO:0044780">
    <property type="term" value="P:bacterial-type flagellum assembly"/>
    <property type="evidence" value="ECO:0007669"/>
    <property type="project" value="InterPro"/>
</dbReference>
<evidence type="ECO:0000313" key="2">
    <source>
        <dbReference type="Proteomes" id="UP000466966"/>
    </source>
</evidence>
<sequence>MLRAVDPHEAYRRVELDARVSGSHGADLVRLCLREVDVALGQALWAQDNQRPDVRRRALERAQNGLGALRLGVDRQNPVAPALLAFYEGLAAAVAQNQVRFDPAKVAAVRADLVEVSGAMLGQRALGRAA</sequence>
<protein>
    <submittedName>
        <fullName evidence="1">Flagellin</fullName>
    </submittedName>
</protein>
<accession>A0A844YXG8</accession>
<evidence type="ECO:0000313" key="1">
    <source>
        <dbReference type="EMBL" id="MXO71174.1"/>
    </source>
</evidence>